<name>A0A7C5XHP8_9CREN</name>
<sequence>MKKALAMLFFSICSCEIAKAITICDADISTLSHSAPDKLVQGVMRGVKLRSTSVVDRANDREALLHSLSTATMYRGVKGPKHIIMYG</sequence>
<organism evidence="1">
    <name type="scientific">Ignisphaera aggregans</name>
    <dbReference type="NCBI Taxonomy" id="334771"/>
    <lineage>
        <taxon>Archaea</taxon>
        <taxon>Thermoproteota</taxon>
        <taxon>Thermoprotei</taxon>
        <taxon>Desulfurococcales</taxon>
        <taxon>Desulfurococcaceae</taxon>
        <taxon>Ignisphaera</taxon>
    </lineage>
</organism>
<dbReference type="PROSITE" id="PS51257">
    <property type="entry name" value="PROKAR_LIPOPROTEIN"/>
    <property type="match status" value="1"/>
</dbReference>
<protein>
    <submittedName>
        <fullName evidence="1">Uncharacterized protein</fullName>
    </submittedName>
</protein>
<reference evidence="1" key="1">
    <citation type="journal article" date="2020" name="mSystems">
        <title>Genome- and Community-Level Interaction Insights into Carbon Utilization and Element Cycling Functions of Hydrothermarchaeota in Hydrothermal Sediment.</title>
        <authorList>
            <person name="Zhou Z."/>
            <person name="Liu Y."/>
            <person name="Xu W."/>
            <person name="Pan J."/>
            <person name="Luo Z.H."/>
            <person name="Li M."/>
        </authorList>
    </citation>
    <scope>NUCLEOTIDE SEQUENCE [LARGE SCALE GENOMIC DNA]</scope>
    <source>
        <strain evidence="1">SpSt-1121</strain>
    </source>
</reference>
<gene>
    <name evidence="1" type="ORF">ENM84_08180</name>
</gene>
<evidence type="ECO:0000313" key="1">
    <source>
        <dbReference type="EMBL" id="HHP82619.1"/>
    </source>
</evidence>
<proteinExistence type="predicted"/>
<comment type="caution">
    <text evidence="1">The sequence shown here is derived from an EMBL/GenBank/DDBJ whole genome shotgun (WGS) entry which is preliminary data.</text>
</comment>
<accession>A0A7C5XHP8</accession>
<dbReference type="AlphaFoldDB" id="A0A7C5XHP8"/>
<dbReference type="EMBL" id="DRZI01000348">
    <property type="protein sequence ID" value="HHP82619.1"/>
    <property type="molecule type" value="Genomic_DNA"/>
</dbReference>